<dbReference type="AlphaFoldDB" id="A0A382FBM4"/>
<keyword evidence="1" id="KW-0813">Transport</keyword>
<dbReference type="GO" id="GO:0015297">
    <property type="term" value="F:antiporter activity"/>
    <property type="evidence" value="ECO:0007669"/>
    <property type="project" value="InterPro"/>
</dbReference>
<feature type="transmembrane region" description="Helical" evidence="2">
    <location>
        <begin position="71"/>
        <end position="94"/>
    </location>
</feature>
<dbReference type="PANTHER" id="PTHR43298">
    <property type="entry name" value="MULTIDRUG RESISTANCE PROTEIN NORM-RELATED"/>
    <property type="match status" value="1"/>
</dbReference>
<feature type="non-terminal residue" evidence="3">
    <location>
        <position position="124"/>
    </location>
</feature>
<sequence>MLQNVIGGLQGIVDHAMVGHFVGYTGNAAIGVAWQIFLVVMVFISSIFTGMSVLVARFVGAQDPEKVNRTVYQAFLTAGVMSVGILAPIGYFLAPSLLSLVNAAPEVQTEALPYLRIMFLFSFG</sequence>
<dbReference type="PANTHER" id="PTHR43298:SF2">
    <property type="entry name" value="FMN_FAD EXPORTER YEEO-RELATED"/>
    <property type="match status" value="1"/>
</dbReference>
<dbReference type="InterPro" id="IPR050222">
    <property type="entry name" value="MATE_MdtK"/>
</dbReference>
<dbReference type="Pfam" id="PF01554">
    <property type="entry name" value="MatE"/>
    <property type="match status" value="1"/>
</dbReference>
<feature type="transmembrane region" description="Helical" evidence="2">
    <location>
        <begin position="32"/>
        <end position="59"/>
    </location>
</feature>
<keyword evidence="2" id="KW-0472">Membrane</keyword>
<name>A0A382FBM4_9ZZZZ</name>
<keyword evidence="2" id="KW-1133">Transmembrane helix</keyword>
<dbReference type="EMBL" id="UINC01049123">
    <property type="protein sequence ID" value="SVB60498.1"/>
    <property type="molecule type" value="Genomic_DNA"/>
</dbReference>
<accession>A0A382FBM4</accession>
<protein>
    <recommendedName>
        <fullName evidence="4">MATE family efflux transporter</fullName>
    </recommendedName>
</protein>
<reference evidence="3" key="1">
    <citation type="submission" date="2018-05" db="EMBL/GenBank/DDBJ databases">
        <authorList>
            <person name="Lanie J.A."/>
            <person name="Ng W.-L."/>
            <person name="Kazmierczak K.M."/>
            <person name="Andrzejewski T.M."/>
            <person name="Davidsen T.M."/>
            <person name="Wayne K.J."/>
            <person name="Tettelin H."/>
            <person name="Glass J.I."/>
            <person name="Rusch D."/>
            <person name="Podicherti R."/>
            <person name="Tsui H.-C.T."/>
            <person name="Winkler M.E."/>
        </authorList>
    </citation>
    <scope>NUCLEOTIDE SEQUENCE</scope>
</reference>
<dbReference type="GO" id="GO:0042910">
    <property type="term" value="F:xenobiotic transmembrane transporter activity"/>
    <property type="evidence" value="ECO:0007669"/>
    <property type="project" value="InterPro"/>
</dbReference>
<dbReference type="GO" id="GO:0005886">
    <property type="term" value="C:plasma membrane"/>
    <property type="evidence" value="ECO:0007669"/>
    <property type="project" value="TreeGrafter"/>
</dbReference>
<proteinExistence type="predicted"/>
<dbReference type="InterPro" id="IPR002528">
    <property type="entry name" value="MATE_fam"/>
</dbReference>
<evidence type="ECO:0000313" key="3">
    <source>
        <dbReference type="EMBL" id="SVB60498.1"/>
    </source>
</evidence>
<keyword evidence="2" id="KW-0812">Transmembrane</keyword>
<evidence type="ECO:0008006" key="4">
    <source>
        <dbReference type="Google" id="ProtNLM"/>
    </source>
</evidence>
<organism evidence="3">
    <name type="scientific">marine metagenome</name>
    <dbReference type="NCBI Taxonomy" id="408172"/>
    <lineage>
        <taxon>unclassified sequences</taxon>
        <taxon>metagenomes</taxon>
        <taxon>ecological metagenomes</taxon>
    </lineage>
</organism>
<evidence type="ECO:0000256" key="2">
    <source>
        <dbReference type="SAM" id="Phobius"/>
    </source>
</evidence>
<gene>
    <name evidence="3" type="ORF">METZ01_LOCUS213352</name>
</gene>
<evidence type="ECO:0000256" key="1">
    <source>
        <dbReference type="ARBA" id="ARBA00022448"/>
    </source>
</evidence>